<protein>
    <submittedName>
        <fullName evidence="1">Uncharacterized protein</fullName>
    </submittedName>
</protein>
<keyword evidence="2" id="KW-1185">Reference proteome</keyword>
<dbReference type="RefSeq" id="YP_009799648.1">
    <property type="nucleotide sequence ID" value="NC_047945.1"/>
</dbReference>
<dbReference type="Proteomes" id="UP000241797">
    <property type="component" value="Segment"/>
</dbReference>
<organism evidence="1 2">
    <name type="scientific">Staphylococcus phage phiSA_BS1</name>
    <dbReference type="NCBI Taxonomy" id="2126734"/>
    <lineage>
        <taxon>Viruses</taxon>
        <taxon>Duplodnaviria</taxon>
        <taxon>Heunggongvirae</taxon>
        <taxon>Uroviricota</taxon>
        <taxon>Caudoviricetes</taxon>
        <taxon>Herelleviridae</taxon>
        <taxon>Twortvirinae</taxon>
        <taxon>Baoshanvirus</taxon>
        <taxon>Baoshanvirus BS1</taxon>
    </lineage>
</organism>
<evidence type="ECO:0000313" key="1">
    <source>
        <dbReference type="EMBL" id="AVP40385.1"/>
    </source>
</evidence>
<proteinExistence type="predicted"/>
<dbReference type="GeneID" id="54990137"/>
<reference evidence="1 2" key="1">
    <citation type="submission" date="2018-03" db="EMBL/GenBank/DDBJ databases">
        <title>Isolation, the biological characteristics and genomics of two new strains of lysate Staphylococcus aureus phage.</title>
        <authorList>
            <person name="Jin X."/>
            <person name="Zhang C."/>
        </authorList>
    </citation>
    <scope>NUCLEOTIDE SEQUENCE [LARGE SCALE GENOMIC DNA]</scope>
</reference>
<evidence type="ECO:0000313" key="2">
    <source>
        <dbReference type="Proteomes" id="UP000241797"/>
    </source>
</evidence>
<name>A0A2P1MXV8_9CAUD</name>
<sequence>MGLDFIVEGVTLSKRKVEQKGLQHFINDNRYYNYIDKNHELNFETSFRKPDEFMGILVQNATEYFDENYEYDEGKYVLTQNQLVELIDNSFNEEIFKYTDDEENYYHFMSMVCDVRKYNNKFYDFYLVMRISA</sequence>
<accession>A0A2P1MXV8</accession>
<dbReference type="EMBL" id="MH078572">
    <property type="protein sequence ID" value="AVP40385.1"/>
    <property type="molecule type" value="Genomic_DNA"/>
</dbReference>
<dbReference type="KEGG" id="vg:54990137"/>